<accession>A0A7V8K7V4</accession>
<organism evidence="1 2">
    <name type="scientific">Pseudoxanthomonas broegbernensis</name>
    <dbReference type="NCBI Taxonomy" id="83619"/>
    <lineage>
        <taxon>Bacteria</taxon>
        <taxon>Pseudomonadati</taxon>
        <taxon>Pseudomonadota</taxon>
        <taxon>Gammaproteobacteria</taxon>
        <taxon>Lysobacterales</taxon>
        <taxon>Lysobacteraceae</taxon>
        <taxon>Pseudoxanthomonas</taxon>
    </lineage>
</organism>
<comment type="caution">
    <text evidence="1">The sequence shown here is derived from an EMBL/GenBank/DDBJ whole genome shotgun (WGS) entry which is preliminary data.</text>
</comment>
<dbReference type="RefSeq" id="WP_162309976.1">
    <property type="nucleotide sequence ID" value="NZ_JACHGU010000002.1"/>
</dbReference>
<evidence type="ECO:0000313" key="2">
    <source>
        <dbReference type="Proteomes" id="UP000462066"/>
    </source>
</evidence>
<gene>
    <name evidence="1" type="ORF">B1992_03035</name>
</gene>
<dbReference type="PIRSF" id="PIRSF015283">
    <property type="entry name" value="Regulatory_RpfE"/>
    <property type="match status" value="1"/>
</dbReference>
<evidence type="ECO:0000313" key="1">
    <source>
        <dbReference type="EMBL" id="KAF1687647.1"/>
    </source>
</evidence>
<dbReference type="InterPro" id="IPR016631">
    <property type="entry name" value="Regulatory_RpfE"/>
</dbReference>
<sequence length="313" mass="33896">MTSIALLLPERARLGGTLPAVAGAALGRADREQADAGGRAQLRRHFRLLPDHWPAAALTRQADAPGDATGAVWLRADPAHVAPDLNGARLLGWGEGLGLGAEDAQALLPALRPLFGDAGFLLDAPHPARWYLRLPEGTRLPDFAAPEEAVGEDLFLALPQGDDALARRWRALITEVQVVLHQHPWNGERAAQGKVAINSLWFWGGGVAPDAVQSRYMNVRSPDALLQALARAAGAAMTAPQTTAMATGDSLVDLRHLRSLEVFVRHVLPPLLESMAQGEYDTLTLDFEDGARFHLRRGQRWRLWRRPLAALAG</sequence>
<keyword evidence="2" id="KW-1185">Reference proteome</keyword>
<dbReference type="AlphaFoldDB" id="A0A7V8K7V4"/>
<dbReference type="Proteomes" id="UP000462066">
    <property type="component" value="Unassembled WGS sequence"/>
</dbReference>
<protein>
    <submittedName>
        <fullName evidence="1">Phosphoglycerate mutase</fullName>
    </submittedName>
</protein>
<dbReference type="EMBL" id="MWIP01000002">
    <property type="protein sequence ID" value="KAF1687647.1"/>
    <property type="molecule type" value="Genomic_DNA"/>
</dbReference>
<reference evidence="1 2" key="1">
    <citation type="submission" date="2017-10" db="EMBL/GenBank/DDBJ databases">
        <title>Whole genome sequencing of Pseudoxanthomonas broegbernensis DSM 12573(T).</title>
        <authorList>
            <person name="Kumar S."/>
            <person name="Bansal K."/>
            <person name="Kaur A."/>
            <person name="Patil P."/>
            <person name="Sharma S."/>
            <person name="Patil P.B."/>
        </authorList>
    </citation>
    <scope>NUCLEOTIDE SEQUENCE [LARGE SCALE GENOMIC DNA]</scope>
    <source>
        <strain evidence="1 2">DSM 12573</strain>
    </source>
</reference>
<name>A0A7V8K7V4_9GAMM</name>
<proteinExistence type="predicted"/>